<accession>A0A8X8ZUL3</accession>
<gene>
    <name evidence="1" type="ORF">SASPL_124073</name>
</gene>
<sequence>MSYTIGFSYPNPMPAVQLSRFSPGPHILSEKTDLLTKAYKDAYVFVNAQGNARVHCFVYRQFGGGRAKKEKGKQPLETVVTGRISDSDLGGTSRVGSVTVLSLLQ</sequence>
<name>A0A8X8ZUL3_SALSN</name>
<reference evidence="1" key="2">
    <citation type="submission" date="2020-08" db="EMBL/GenBank/DDBJ databases">
        <title>Plant Genome Project.</title>
        <authorList>
            <person name="Zhang R.-G."/>
        </authorList>
    </citation>
    <scope>NUCLEOTIDE SEQUENCE</scope>
    <source>
        <strain evidence="1">Huo1</strain>
        <tissue evidence="1">Leaf</tissue>
    </source>
</reference>
<evidence type="ECO:0000313" key="2">
    <source>
        <dbReference type="Proteomes" id="UP000298416"/>
    </source>
</evidence>
<dbReference type="Proteomes" id="UP000298416">
    <property type="component" value="Unassembled WGS sequence"/>
</dbReference>
<evidence type="ECO:0000313" key="1">
    <source>
        <dbReference type="EMBL" id="KAG6416639.1"/>
    </source>
</evidence>
<dbReference type="EMBL" id="PNBA02000008">
    <property type="protein sequence ID" value="KAG6416639.1"/>
    <property type="molecule type" value="Genomic_DNA"/>
</dbReference>
<proteinExistence type="predicted"/>
<organism evidence="1">
    <name type="scientific">Salvia splendens</name>
    <name type="common">Scarlet sage</name>
    <dbReference type="NCBI Taxonomy" id="180675"/>
    <lineage>
        <taxon>Eukaryota</taxon>
        <taxon>Viridiplantae</taxon>
        <taxon>Streptophyta</taxon>
        <taxon>Embryophyta</taxon>
        <taxon>Tracheophyta</taxon>
        <taxon>Spermatophyta</taxon>
        <taxon>Magnoliopsida</taxon>
        <taxon>eudicotyledons</taxon>
        <taxon>Gunneridae</taxon>
        <taxon>Pentapetalae</taxon>
        <taxon>asterids</taxon>
        <taxon>lamiids</taxon>
        <taxon>Lamiales</taxon>
        <taxon>Lamiaceae</taxon>
        <taxon>Nepetoideae</taxon>
        <taxon>Mentheae</taxon>
        <taxon>Salviinae</taxon>
        <taxon>Salvia</taxon>
        <taxon>Salvia subgen. Calosphace</taxon>
        <taxon>core Calosphace</taxon>
    </lineage>
</organism>
<protein>
    <submittedName>
        <fullName evidence="1">Uncharacterized protein</fullName>
    </submittedName>
</protein>
<reference evidence="1" key="1">
    <citation type="submission" date="2018-01" db="EMBL/GenBank/DDBJ databases">
        <authorList>
            <person name="Mao J.F."/>
        </authorList>
    </citation>
    <scope>NUCLEOTIDE SEQUENCE</scope>
    <source>
        <strain evidence="1">Huo1</strain>
        <tissue evidence="1">Leaf</tissue>
    </source>
</reference>
<dbReference type="AlphaFoldDB" id="A0A8X8ZUL3"/>
<keyword evidence="2" id="KW-1185">Reference proteome</keyword>
<comment type="caution">
    <text evidence="1">The sequence shown here is derived from an EMBL/GenBank/DDBJ whole genome shotgun (WGS) entry which is preliminary data.</text>
</comment>